<proteinExistence type="predicted"/>
<name>A0ABQ9TYE7_SAGOE</name>
<protein>
    <submittedName>
        <fullName evidence="2">Uncharacterized protein</fullName>
    </submittedName>
</protein>
<evidence type="ECO:0000313" key="3">
    <source>
        <dbReference type="Proteomes" id="UP001266305"/>
    </source>
</evidence>
<evidence type="ECO:0000256" key="1">
    <source>
        <dbReference type="SAM" id="MobiDB-lite"/>
    </source>
</evidence>
<gene>
    <name evidence="2" type="ORF">P7K49_032498</name>
</gene>
<dbReference type="EMBL" id="JASSZA010000018">
    <property type="protein sequence ID" value="KAK2089832.1"/>
    <property type="molecule type" value="Genomic_DNA"/>
</dbReference>
<dbReference type="Proteomes" id="UP001266305">
    <property type="component" value="Unassembled WGS sequence"/>
</dbReference>
<evidence type="ECO:0000313" key="2">
    <source>
        <dbReference type="EMBL" id="KAK2089832.1"/>
    </source>
</evidence>
<reference evidence="2 3" key="1">
    <citation type="submission" date="2023-05" db="EMBL/GenBank/DDBJ databases">
        <title>B98-5 Cell Line De Novo Hybrid Assembly: An Optical Mapping Approach.</title>
        <authorList>
            <person name="Kananen K."/>
            <person name="Auerbach J.A."/>
            <person name="Kautto E."/>
            <person name="Blachly J.S."/>
        </authorList>
    </citation>
    <scope>NUCLEOTIDE SEQUENCE [LARGE SCALE GENOMIC DNA]</scope>
    <source>
        <strain evidence="2">B95-8</strain>
        <tissue evidence="2">Cell line</tissue>
    </source>
</reference>
<sequence length="148" mass="16281">MSQNTERMFRGSSSLSRGCAASSAQVISFFGVFDSRWQQARRGEEPGSARAQGNKRRNSQKQPQARLEGAHQKQTPLGALAFRKVGRLRAAAMPRRDPQGPEKDVRLAEWSTTFFLTPVESPAPAQEGNRRPGALEGSRGFRSPGQQV</sequence>
<organism evidence="2 3">
    <name type="scientific">Saguinus oedipus</name>
    <name type="common">Cotton-top tamarin</name>
    <name type="synonym">Oedipomidas oedipus</name>
    <dbReference type="NCBI Taxonomy" id="9490"/>
    <lineage>
        <taxon>Eukaryota</taxon>
        <taxon>Metazoa</taxon>
        <taxon>Chordata</taxon>
        <taxon>Craniata</taxon>
        <taxon>Vertebrata</taxon>
        <taxon>Euteleostomi</taxon>
        <taxon>Mammalia</taxon>
        <taxon>Eutheria</taxon>
        <taxon>Euarchontoglires</taxon>
        <taxon>Primates</taxon>
        <taxon>Haplorrhini</taxon>
        <taxon>Platyrrhini</taxon>
        <taxon>Cebidae</taxon>
        <taxon>Callitrichinae</taxon>
        <taxon>Saguinus</taxon>
    </lineage>
</organism>
<keyword evidence="3" id="KW-1185">Reference proteome</keyword>
<feature type="region of interest" description="Disordered" evidence="1">
    <location>
        <begin position="116"/>
        <end position="148"/>
    </location>
</feature>
<accession>A0ABQ9TYE7</accession>
<comment type="caution">
    <text evidence="2">The sequence shown here is derived from an EMBL/GenBank/DDBJ whole genome shotgun (WGS) entry which is preliminary data.</text>
</comment>
<feature type="region of interest" description="Disordered" evidence="1">
    <location>
        <begin position="39"/>
        <end position="79"/>
    </location>
</feature>